<comment type="similarity">
    <text evidence="1 6 7">Belongs to the EF-Ts family.</text>
</comment>
<evidence type="ECO:0000259" key="9">
    <source>
        <dbReference type="Pfam" id="PF00889"/>
    </source>
</evidence>
<dbReference type="CDD" id="cd14275">
    <property type="entry name" value="UBA_EF-Ts"/>
    <property type="match status" value="1"/>
</dbReference>
<dbReference type="NCBIfam" id="TIGR00116">
    <property type="entry name" value="tsf"/>
    <property type="match status" value="1"/>
</dbReference>
<dbReference type="HAMAP" id="MF_00050">
    <property type="entry name" value="EF_Ts"/>
    <property type="match status" value="1"/>
</dbReference>
<proteinExistence type="inferred from homology"/>
<comment type="function">
    <text evidence="6 7">Associates with the EF-Tu.GDP complex and induces the exchange of GDP to GTP. It remains bound to the aminoacyl-tRNA.EF-Tu.GTP complex up to the GTP hydrolysis stage on the ribosome.</text>
</comment>
<gene>
    <name evidence="6" type="primary">tsf</name>
    <name evidence="10" type="ORF">H4O21_00235</name>
</gene>
<evidence type="ECO:0000256" key="2">
    <source>
        <dbReference type="ARBA" id="ARBA00016956"/>
    </source>
</evidence>
<evidence type="ECO:0000256" key="3">
    <source>
        <dbReference type="ARBA" id="ARBA00022490"/>
    </source>
</evidence>
<dbReference type="Pfam" id="PF00889">
    <property type="entry name" value="EF_TS"/>
    <property type="match status" value="1"/>
</dbReference>
<dbReference type="RefSeq" id="WP_182806807.1">
    <property type="nucleotide sequence ID" value="NZ_JACJFM010000001.1"/>
</dbReference>
<keyword evidence="11" id="KW-1185">Reference proteome</keyword>
<keyword evidence="3 6" id="KW-0963">Cytoplasm</keyword>
<dbReference type="Proteomes" id="UP000565262">
    <property type="component" value="Unassembled WGS sequence"/>
</dbReference>
<accession>A0A839IJZ6</accession>
<dbReference type="SUPFAM" id="SSF54713">
    <property type="entry name" value="Elongation factor Ts (EF-Ts), dimerisation domain"/>
    <property type="match status" value="2"/>
</dbReference>
<sequence length="289" mass="30989">MAAISASMVKELRERTGLGMLECKSALRETDGDIELAIENLRKSSGMKAAKKASRVAADGAVATKVAEDGSYGVVLEVNSETDFVARDDNFKGFVESVAAKVFETKETDIAKLMEGDLEAAREALVQKIGENISVRRAAVVEAPEGGLVGAYVHGGRIGVLSVLTGGNDEVAKDVAMHTAAVNPRVARPEDMPESELQKEKEIIMAQPDMEGKPEEIKEKMAVGRVKKFLAENSLVEQAFVKDPSQTVGAYVKANGGEVISFTRFEVGEGIEKVEEDFAEEVRKQAGLA</sequence>
<dbReference type="PROSITE" id="PS01126">
    <property type="entry name" value="EF_TS_1"/>
    <property type="match status" value="1"/>
</dbReference>
<dbReference type="PROSITE" id="PS01127">
    <property type="entry name" value="EF_TS_2"/>
    <property type="match status" value="1"/>
</dbReference>
<comment type="subcellular location">
    <subcellularLocation>
        <location evidence="6 8">Cytoplasm</location>
    </subcellularLocation>
</comment>
<dbReference type="PANTHER" id="PTHR11741">
    <property type="entry name" value="ELONGATION FACTOR TS"/>
    <property type="match status" value="1"/>
</dbReference>
<reference evidence="10 11" key="1">
    <citation type="submission" date="2020-08" db="EMBL/GenBank/DDBJ databases">
        <title>Oceanospirillum sp. nov. isolated from marine sediment.</title>
        <authorList>
            <person name="Ji X."/>
        </authorList>
    </citation>
    <scope>NUCLEOTIDE SEQUENCE [LARGE SCALE GENOMIC DNA]</scope>
    <source>
        <strain evidence="10 11">D5</strain>
    </source>
</reference>
<evidence type="ECO:0000256" key="8">
    <source>
        <dbReference type="RuleBase" id="RU000643"/>
    </source>
</evidence>
<dbReference type="GO" id="GO:0003746">
    <property type="term" value="F:translation elongation factor activity"/>
    <property type="evidence" value="ECO:0007669"/>
    <property type="project" value="UniProtKB-UniRule"/>
</dbReference>
<evidence type="ECO:0000256" key="4">
    <source>
        <dbReference type="ARBA" id="ARBA00022768"/>
    </source>
</evidence>
<evidence type="ECO:0000256" key="5">
    <source>
        <dbReference type="ARBA" id="ARBA00022917"/>
    </source>
</evidence>
<dbReference type="InterPro" id="IPR018101">
    <property type="entry name" value="Transl_elong_Ts_CS"/>
</dbReference>
<name>A0A839IJZ6_9GAMM</name>
<dbReference type="InterPro" id="IPR014039">
    <property type="entry name" value="Transl_elong_EFTs/EF1B_dimer"/>
</dbReference>
<dbReference type="FunFam" id="1.10.8.10:FF:000001">
    <property type="entry name" value="Elongation factor Ts"/>
    <property type="match status" value="1"/>
</dbReference>
<organism evidence="10 11">
    <name type="scientific">Oceanospirillum sediminis</name>
    <dbReference type="NCBI Taxonomy" id="2760088"/>
    <lineage>
        <taxon>Bacteria</taxon>
        <taxon>Pseudomonadati</taxon>
        <taxon>Pseudomonadota</taxon>
        <taxon>Gammaproteobacteria</taxon>
        <taxon>Oceanospirillales</taxon>
        <taxon>Oceanospirillaceae</taxon>
        <taxon>Oceanospirillum</taxon>
    </lineage>
</organism>
<feature type="domain" description="Translation elongation factor EFTs/EF1B dimerisation" evidence="9">
    <location>
        <begin position="73"/>
        <end position="269"/>
    </location>
</feature>
<dbReference type="Gene3D" id="3.30.479.20">
    <property type="entry name" value="Elongation factor Ts, dimerisation domain"/>
    <property type="match status" value="2"/>
</dbReference>
<dbReference type="Gene3D" id="1.10.8.10">
    <property type="entry name" value="DNA helicase RuvA subunit, C-terminal domain"/>
    <property type="match status" value="1"/>
</dbReference>
<dbReference type="PANTHER" id="PTHR11741:SF0">
    <property type="entry name" value="ELONGATION FACTOR TS, MITOCHONDRIAL"/>
    <property type="match status" value="1"/>
</dbReference>
<dbReference type="InterPro" id="IPR009060">
    <property type="entry name" value="UBA-like_sf"/>
</dbReference>
<dbReference type="SUPFAM" id="SSF46934">
    <property type="entry name" value="UBA-like"/>
    <property type="match status" value="1"/>
</dbReference>
<dbReference type="EMBL" id="JACJFM010000001">
    <property type="protein sequence ID" value="MBB1485044.1"/>
    <property type="molecule type" value="Genomic_DNA"/>
</dbReference>
<keyword evidence="5 6" id="KW-0648">Protein biosynthesis</keyword>
<dbReference type="InterPro" id="IPR001816">
    <property type="entry name" value="Transl_elong_EFTs/EF1B"/>
</dbReference>
<comment type="caution">
    <text evidence="10">The sequence shown here is derived from an EMBL/GenBank/DDBJ whole genome shotgun (WGS) entry which is preliminary data.</text>
</comment>
<evidence type="ECO:0000256" key="1">
    <source>
        <dbReference type="ARBA" id="ARBA00005532"/>
    </source>
</evidence>
<evidence type="ECO:0000313" key="10">
    <source>
        <dbReference type="EMBL" id="MBB1485044.1"/>
    </source>
</evidence>
<dbReference type="FunFam" id="1.10.286.20:FF:000001">
    <property type="entry name" value="Elongation factor Ts"/>
    <property type="match status" value="1"/>
</dbReference>
<dbReference type="Gene3D" id="1.10.286.20">
    <property type="match status" value="1"/>
</dbReference>
<dbReference type="AlphaFoldDB" id="A0A839IJZ6"/>
<evidence type="ECO:0000313" key="11">
    <source>
        <dbReference type="Proteomes" id="UP000565262"/>
    </source>
</evidence>
<evidence type="ECO:0000256" key="7">
    <source>
        <dbReference type="RuleBase" id="RU000642"/>
    </source>
</evidence>
<keyword evidence="4 6" id="KW-0251">Elongation factor</keyword>
<protein>
    <recommendedName>
        <fullName evidence="2 6">Elongation factor Ts</fullName>
        <shortName evidence="6">EF-Ts</shortName>
    </recommendedName>
</protein>
<dbReference type="GO" id="GO:0005737">
    <property type="term" value="C:cytoplasm"/>
    <property type="evidence" value="ECO:0007669"/>
    <property type="project" value="UniProtKB-SubCell"/>
</dbReference>
<dbReference type="InterPro" id="IPR036402">
    <property type="entry name" value="EF-Ts_dimer_sf"/>
</dbReference>
<feature type="region of interest" description="Involved in Mg(2+) ion dislocation from EF-Tu" evidence="6">
    <location>
        <begin position="82"/>
        <end position="85"/>
    </location>
</feature>
<evidence type="ECO:0000256" key="6">
    <source>
        <dbReference type="HAMAP-Rule" id="MF_00050"/>
    </source>
</evidence>